<dbReference type="Proteomes" id="UP000526125">
    <property type="component" value="Unassembled WGS sequence"/>
</dbReference>
<organism evidence="2 3">
    <name type="scientific">Paenibacillus xylanilyticus</name>
    <dbReference type="NCBI Taxonomy" id="248903"/>
    <lineage>
        <taxon>Bacteria</taxon>
        <taxon>Bacillati</taxon>
        <taxon>Bacillota</taxon>
        <taxon>Bacilli</taxon>
        <taxon>Bacillales</taxon>
        <taxon>Paenibacillaceae</taxon>
        <taxon>Paenibacillus</taxon>
    </lineage>
</organism>
<keyword evidence="1" id="KW-0472">Membrane</keyword>
<keyword evidence="1" id="KW-1133">Transmembrane helix</keyword>
<protein>
    <submittedName>
        <fullName evidence="2">Uncharacterized protein</fullName>
    </submittedName>
</protein>
<gene>
    <name evidence="2" type="ORF">HP552_27770</name>
</gene>
<name>A0A7Y6C2R9_9BACL</name>
<dbReference type="AlphaFoldDB" id="A0A7Y6C2R9"/>
<feature type="transmembrane region" description="Helical" evidence="1">
    <location>
        <begin position="7"/>
        <end position="28"/>
    </location>
</feature>
<dbReference type="EMBL" id="JABMCB010000202">
    <property type="protein sequence ID" value="NUU79008.1"/>
    <property type="molecule type" value="Genomic_DNA"/>
</dbReference>
<keyword evidence="3" id="KW-1185">Reference proteome</keyword>
<reference evidence="2 3" key="1">
    <citation type="submission" date="2020-05" db="EMBL/GenBank/DDBJ databases">
        <title>Genome Sequencing of Type Strains.</title>
        <authorList>
            <person name="Lemaire J.F."/>
            <person name="Inderbitzin P."/>
            <person name="Gregorio O.A."/>
            <person name="Collins S.B."/>
            <person name="Wespe N."/>
            <person name="Knight-Connoni V."/>
        </authorList>
    </citation>
    <scope>NUCLEOTIDE SEQUENCE [LARGE SCALE GENOMIC DNA]</scope>
    <source>
        <strain evidence="2 3">LMG 21957</strain>
    </source>
</reference>
<evidence type="ECO:0000256" key="1">
    <source>
        <dbReference type="SAM" id="Phobius"/>
    </source>
</evidence>
<keyword evidence="1" id="KW-0812">Transmembrane</keyword>
<proteinExistence type="predicted"/>
<comment type="caution">
    <text evidence="2">The sequence shown here is derived from an EMBL/GenBank/DDBJ whole genome shotgun (WGS) entry which is preliminary data.</text>
</comment>
<evidence type="ECO:0000313" key="3">
    <source>
        <dbReference type="Proteomes" id="UP000526125"/>
    </source>
</evidence>
<accession>A0A7Y6C2R9</accession>
<evidence type="ECO:0000313" key="2">
    <source>
        <dbReference type="EMBL" id="NUU79008.1"/>
    </source>
</evidence>
<dbReference type="RefSeq" id="WP_175398604.1">
    <property type="nucleotide sequence ID" value="NZ_JABMCB010000202.1"/>
</dbReference>
<sequence>MREQKRVLIGGIIGIVIATAAFAIYYVVTLSTTFQKAVLDEVDNVDNAYLQIVRVPKSTETNEDVLTHIMDMNGFQEISNQLSGLELKKVDRPINDSNSAYTYTIYIRNKSDNSEVVSFGIDNSKQITIGNSKGYQRYEVSNSFDYEAFRASVDKLLTEN</sequence>